<proteinExistence type="predicted"/>
<dbReference type="PANTHER" id="PTHR43135">
    <property type="entry name" value="ALPHA-D-RIBOSE 1-METHYLPHOSPHONATE 5-TRIPHOSPHATE DIPHOSPHATASE"/>
    <property type="match status" value="1"/>
</dbReference>
<dbReference type="GO" id="GO:0016810">
    <property type="term" value="F:hydrolase activity, acting on carbon-nitrogen (but not peptide) bonds"/>
    <property type="evidence" value="ECO:0007669"/>
    <property type="project" value="InterPro"/>
</dbReference>
<keyword evidence="1" id="KW-0732">Signal</keyword>
<dbReference type="EMBL" id="JACHCF010000004">
    <property type="protein sequence ID" value="MBB5621066.1"/>
    <property type="molecule type" value="Genomic_DNA"/>
</dbReference>
<feature type="domain" description="Amidohydrolase-related" evidence="2">
    <location>
        <begin position="78"/>
        <end position="453"/>
    </location>
</feature>
<dbReference type="Pfam" id="PF01979">
    <property type="entry name" value="Amidohydro_1"/>
    <property type="match status" value="1"/>
</dbReference>
<dbReference type="AlphaFoldDB" id="A0A7W9DJC9"/>
<dbReference type="Gene3D" id="3.40.50.10910">
    <property type="entry name" value="Amidohydrolase"/>
    <property type="match status" value="1"/>
</dbReference>
<feature type="chain" id="PRO_5031436060" evidence="1">
    <location>
        <begin position="20"/>
        <end position="470"/>
    </location>
</feature>
<accession>A0A7W9DJC9</accession>
<evidence type="ECO:0000259" key="2">
    <source>
        <dbReference type="Pfam" id="PF01979"/>
    </source>
</evidence>
<gene>
    <name evidence="3" type="ORF">HDE69_002119</name>
</gene>
<comment type="caution">
    <text evidence="3">The sequence shown here is derived from an EMBL/GenBank/DDBJ whole genome shotgun (WGS) entry which is preliminary data.</text>
</comment>
<dbReference type="InterPro" id="IPR051781">
    <property type="entry name" value="Metallo-dep_Hydrolase"/>
</dbReference>
<dbReference type="InterPro" id="IPR032466">
    <property type="entry name" value="Metal_Hydrolase"/>
</dbReference>
<sequence>MKRLFILTVSLFLGNVAFAQKIQADLMITGGNIIDVKTGKLSSGKAIIIRNDSIITVIDMKKITSWQVKQSYNAAGKFIIPGLWDMHMHFGGGDSLIQENKNLLPLFLAHGIATVRDASADLSNSVLQWRDEIAKGKLQGPAIFTSGPKIEGYKSIWLGDIEVGTIQEINLALDSLQKLKVDFVKITDNTLKPALFLEAIKMARARGFKVSAHIPSSLTMTQVADAGLSAVEHIGYALKAGTKDEKAISDEIASGVLKGKAVNERIIADFDEASAFKAYRNMAKHGMSLTPTLSISRTVAYLDQDDHKNDPYLKYIGKGLRKTYNWRVERAAKDGPDAIEFRHLVFEKSAAVLPLLQKAGVKILAGTDAGYLNSFDYPGIGLHQELELFVKYGLTPLQALQASVVNSPEFLNQKQYGSISSGKKADILVLDENPLIHITATQKINAVIVKGQLLDRKHLDQMLEAIKAMN</sequence>
<dbReference type="SUPFAM" id="SSF51338">
    <property type="entry name" value="Composite domain of metallo-dependent hydrolases"/>
    <property type="match status" value="1"/>
</dbReference>
<protein>
    <submittedName>
        <fullName evidence="3">Imidazolonepropionase-like amidohydrolase</fullName>
    </submittedName>
</protein>
<dbReference type="InterPro" id="IPR006680">
    <property type="entry name" value="Amidohydro-rel"/>
</dbReference>
<dbReference type="RefSeq" id="WP_183867056.1">
    <property type="nucleotide sequence ID" value="NZ_JACHCF010000004.1"/>
</dbReference>
<dbReference type="Gene3D" id="1.20.58.520">
    <property type="entry name" value="Amidohydrolase"/>
    <property type="match status" value="1"/>
</dbReference>
<dbReference type="Gene3D" id="3.30.110.90">
    <property type="entry name" value="Amidohydrolase"/>
    <property type="match status" value="1"/>
</dbReference>
<dbReference type="InterPro" id="IPR011059">
    <property type="entry name" value="Metal-dep_hydrolase_composite"/>
</dbReference>
<dbReference type="SUPFAM" id="SSF51556">
    <property type="entry name" value="Metallo-dependent hydrolases"/>
    <property type="match status" value="1"/>
</dbReference>
<reference evidence="3 4" key="1">
    <citation type="submission" date="2020-08" db="EMBL/GenBank/DDBJ databases">
        <title>Genomic Encyclopedia of Type Strains, Phase IV (KMG-V): Genome sequencing to study the core and pangenomes of soil and plant-associated prokaryotes.</title>
        <authorList>
            <person name="Whitman W."/>
        </authorList>
    </citation>
    <scope>NUCLEOTIDE SEQUENCE [LARGE SCALE GENOMIC DNA]</scope>
    <source>
        <strain evidence="3 4">MP7CTX6</strain>
    </source>
</reference>
<evidence type="ECO:0000313" key="4">
    <source>
        <dbReference type="Proteomes" id="UP000537718"/>
    </source>
</evidence>
<feature type="signal peptide" evidence="1">
    <location>
        <begin position="1"/>
        <end position="19"/>
    </location>
</feature>
<dbReference type="Gene3D" id="2.30.40.10">
    <property type="entry name" value="Urease, subunit C, domain 1"/>
    <property type="match status" value="1"/>
</dbReference>
<evidence type="ECO:0000256" key="1">
    <source>
        <dbReference type="SAM" id="SignalP"/>
    </source>
</evidence>
<organism evidence="3 4">
    <name type="scientific">Pedobacter cryoconitis</name>
    <dbReference type="NCBI Taxonomy" id="188932"/>
    <lineage>
        <taxon>Bacteria</taxon>
        <taxon>Pseudomonadati</taxon>
        <taxon>Bacteroidota</taxon>
        <taxon>Sphingobacteriia</taxon>
        <taxon>Sphingobacteriales</taxon>
        <taxon>Sphingobacteriaceae</taxon>
        <taxon>Pedobacter</taxon>
    </lineage>
</organism>
<name>A0A7W9DJC9_9SPHI</name>
<dbReference type="PANTHER" id="PTHR43135:SF3">
    <property type="entry name" value="ALPHA-D-RIBOSE 1-METHYLPHOSPHONATE 5-TRIPHOSPHATE DIPHOSPHATASE"/>
    <property type="match status" value="1"/>
</dbReference>
<evidence type="ECO:0000313" key="3">
    <source>
        <dbReference type="EMBL" id="MBB5621066.1"/>
    </source>
</evidence>
<dbReference type="Proteomes" id="UP000537718">
    <property type="component" value="Unassembled WGS sequence"/>
</dbReference>
<keyword evidence="3" id="KW-0378">Hydrolase</keyword>